<feature type="compositionally biased region" description="Basic residues" evidence="1">
    <location>
        <begin position="46"/>
        <end position="58"/>
    </location>
</feature>
<protein>
    <submittedName>
        <fullName evidence="2">Uncharacterized protein</fullName>
    </submittedName>
</protein>
<evidence type="ECO:0000313" key="3">
    <source>
        <dbReference type="Proteomes" id="UP001474181"/>
    </source>
</evidence>
<keyword evidence="3" id="KW-1185">Reference proteome</keyword>
<evidence type="ECO:0000256" key="1">
    <source>
        <dbReference type="SAM" id="MobiDB-lite"/>
    </source>
</evidence>
<gene>
    <name evidence="2" type="ORF">ABT404_23745</name>
</gene>
<dbReference type="EMBL" id="JBEPEK010000177">
    <property type="protein sequence ID" value="MER7182461.1"/>
    <property type="molecule type" value="Genomic_DNA"/>
</dbReference>
<comment type="caution">
    <text evidence="2">The sequence shown here is derived from an EMBL/GenBank/DDBJ whole genome shotgun (WGS) entry which is preliminary data.</text>
</comment>
<proteinExistence type="predicted"/>
<accession>A0ABV1X0C5</accession>
<dbReference type="RefSeq" id="WP_350783530.1">
    <property type="nucleotide sequence ID" value="NZ_JBEPEK010000177.1"/>
</dbReference>
<feature type="region of interest" description="Disordered" evidence="1">
    <location>
        <begin position="39"/>
        <end position="72"/>
    </location>
</feature>
<organism evidence="2 3">
    <name type="scientific">Streptomyces hyaluromycini</name>
    <dbReference type="NCBI Taxonomy" id="1377993"/>
    <lineage>
        <taxon>Bacteria</taxon>
        <taxon>Bacillati</taxon>
        <taxon>Actinomycetota</taxon>
        <taxon>Actinomycetes</taxon>
        <taxon>Kitasatosporales</taxon>
        <taxon>Streptomycetaceae</taxon>
        <taxon>Streptomyces</taxon>
    </lineage>
</organism>
<sequence length="72" mass="7377">MTDVTMGGRRLLKMFGLSATATTAAGMGNQALSSAARGDLAGAAGGRRRAARHHRPRSAARDLRGTTAPARS</sequence>
<reference evidence="2 3" key="1">
    <citation type="submission" date="2024-06" db="EMBL/GenBank/DDBJ databases">
        <title>The Natural Products Discovery Center: Release of the First 8490 Sequenced Strains for Exploring Actinobacteria Biosynthetic Diversity.</title>
        <authorList>
            <person name="Kalkreuter E."/>
            <person name="Kautsar S.A."/>
            <person name="Yang D."/>
            <person name="Bader C.D."/>
            <person name="Teijaro C.N."/>
            <person name="Fluegel L."/>
            <person name="Davis C.M."/>
            <person name="Simpson J.R."/>
            <person name="Lauterbach L."/>
            <person name="Steele A.D."/>
            <person name="Gui C."/>
            <person name="Meng S."/>
            <person name="Li G."/>
            <person name="Viehrig K."/>
            <person name="Ye F."/>
            <person name="Su P."/>
            <person name="Kiefer A.F."/>
            <person name="Nichols A."/>
            <person name="Cepeda A.J."/>
            <person name="Yan W."/>
            <person name="Fan B."/>
            <person name="Jiang Y."/>
            <person name="Adhikari A."/>
            <person name="Zheng C.-J."/>
            <person name="Schuster L."/>
            <person name="Cowan T.M."/>
            <person name="Smanski M.J."/>
            <person name="Chevrette M.G."/>
            <person name="De Carvalho L.P.S."/>
            <person name="Shen B."/>
        </authorList>
    </citation>
    <scope>NUCLEOTIDE SEQUENCE [LARGE SCALE GENOMIC DNA]</scope>
    <source>
        <strain evidence="2 3">NPDC000234</strain>
    </source>
</reference>
<name>A0ABV1X0C5_9ACTN</name>
<evidence type="ECO:0000313" key="2">
    <source>
        <dbReference type="EMBL" id="MER7182461.1"/>
    </source>
</evidence>
<dbReference type="Proteomes" id="UP001474181">
    <property type="component" value="Unassembled WGS sequence"/>
</dbReference>